<name>A0A5P1FBD6_ASPOF</name>
<dbReference type="AlphaFoldDB" id="A0A5P1FBD6"/>
<evidence type="ECO:0000313" key="4">
    <source>
        <dbReference type="Proteomes" id="UP000243459"/>
    </source>
</evidence>
<organism evidence="3 4">
    <name type="scientific">Asparagus officinalis</name>
    <name type="common">Garden asparagus</name>
    <dbReference type="NCBI Taxonomy" id="4686"/>
    <lineage>
        <taxon>Eukaryota</taxon>
        <taxon>Viridiplantae</taxon>
        <taxon>Streptophyta</taxon>
        <taxon>Embryophyta</taxon>
        <taxon>Tracheophyta</taxon>
        <taxon>Spermatophyta</taxon>
        <taxon>Magnoliopsida</taxon>
        <taxon>Liliopsida</taxon>
        <taxon>Asparagales</taxon>
        <taxon>Asparagaceae</taxon>
        <taxon>Asparagoideae</taxon>
        <taxon>Asparagus</taxon>
    </lineage>
</organism>
<proteinExistence type="predicted"/>
<dbReference type="Gramene" id="ONK73951">
    <property type="protein sequence ID" value="ONK73951"/>
    <property type="gene ID" value="A4U43_C03F1270"/>
</dbReference>
<feature type="transmembrane region" description="Helical" evidence="2">
    <location>
        <begin position="99"/>
        <end position="125"/>
    </location>
</feature>
<evidence type="ECO:0000256" key="1">
    <source>
        <dbReference type="SAM" id="MobiDB-lite"/>
    </source>
</evidence>
<dbReference type="GO" id="GO:0009706">
    <property type="term" value="C:chloroplast inner membrane"/>
    <property type="evidence" value="ECO:0007669"/>
    <property type="project" value="EnsemblPlants"/>
</dbReference>
<reference evidence="4" key="1">
    <citation type="journal article" date="2017" name="Nat. Commun.">
        <title>The asparagus genome sheds light on the origin and evolution of a young Y chromosome.</title>
        <authorList>
            <person name="Harkess A."/>
            <person name="Zhou J."/>
            <person name="Xu C."/>
            <person name="Bowers J.E."/>
            <person name="Van der Hulst R."/>
            <person name="Ayyampalayam S."/>
            <person name="Mercati F."/>
            <person name="Riccardi P."/>
            <person name="McKain M.R."/>
            <person name="Kakrana A."/>
            <person name="Tang H."/>
            <person name="Ray J."/>
            <person name="Groenendijk J."/>
            <person name="Arikit S."/>
            <person name="Mathioni S.M."/>
            <person name="Nakano M."/>
            <person name="Shan H."/>
            <person name="Telgmann-Rauber A."/>
            <person name="Kanno A."/>
            <person name="Yue Z."/>
            <person name="Chen H."/>
            <person name="Li W."/>
            <person name="Chen Y."/>
            <person name="Xu X."/>
            <person name="Zhang Y."/>
            <person name="Luo S."/>
            <person name="Chen H."/>
            <person name="Gao J."/>
            <person name="Mao Z."/>
            <person name="Pires J.C."/>
            <person name="Luo M."/>
            <person name="Kudrna D."/>
            <person name="Wing R.A."/>
            <person name="Meyers B.C."/>
            <person name="Yi K."/>
            <person name="Kong H."/>
            <person name="Lavrijsen P."/>
            <person name="Sunseri F."/>
            <person name="Falavigna A."/>
            <person name="Ye Y."/>
            <person name="Leebens-Mack J.H."/>
            <person name="Chen G."/>
        </authorList>
    </citation>
    <scope>NUCLEOTIDE SEQUENCE [LARGE SCALE GENOMIC DNA]</scope>
    <source>
        <strain evidence="4">cv. DH0086</strain>
    </source>
</reference>
<dbReference type="OrthoDB" id="1923031at2759"/>
<evidence type="ECO:0000256" key="2">
    <source>
        <dbReference type="SAM" id="Phobius"/>
    </source>
</evidence>
<sequence>MKFSKRRASFPPALKRGGGLHPKSPRPGSGMSLRHPSPPPASSFPRLLFLKSTKLHRPRPRISLAIGSSADSAGLSSTVGSPPPIELSQWSLGPRHIRVLNVAACVVAISTTWLFFSAIPSLLAFKRAAESMEKLLDVTAEELPDTMAAVRLSGMEISELTVELSDIGQEITQGVRRSTRTVRVAEDRLRQFATMAPTVPMQVQVPPRDETEDPALARTARNLREGILKGRALLGVIFGVTQFSRWAMNFIGTRQQKRSL</sequence>
<keyword evidence="2" id="KW-1133">Transmembrane helix</keyword>
<keyword evidence="2" id="KW-0812">Transmembrane</keyword>
<keyword evidence="2" id="KW-0472">Membrane</keyword>
<evidence type="ECO:0000313" key="3">
    <source>
        <dbReference type="EMBL" id="ONK73951.1"/>
    </source>
</evidence>
<evidence type="ECO:0008006" key="5">
    <source>
        <dbReference type="Google" id="ProtNLM"/>
    </source>
</evidence>
<dbReference type="PANTHER" id="PTHR33825">
    <property type="entry name" value="CHITINASE-LIKE PROTEIN"/>
    <property type="match status" value="1"/>
</dbReference>
<dbReference type="Proteomes" id="UP000243459">
    <property type="component" value="Chromosome 3"/>
</dbReference>
<protein>
    <recommendedName>
        <fullName evidence="5">Transmembrane protein</fullName>
    </recommendedName>
</protein>
<accession>A0A5P1FBD6</accession>
<dbReference type="OMA" id="VMHQTER"/>
<keyword evidence="4" id="KW-1185">Reference proteome</keyword>
<gene>
    <name evidence="3" type="ORF">A4U43_C03F1270</name>
</gene>
<dbReference type="EMBL" id="CM007383">
    <property type="protein sequence ID" value="ONK73951.1"/>
    <property type="molecule type" value="Genomic_DNA"/>
</dbReference>
<dbReference type="PANTHER" id="PTHR33825:SF5">
    <property type="entry name" value="TRANSMEMBRANE PROTEIN"/>
    <property type="match status" value="1"/>
</dbReference>
<feature type="region of interest" description="Disordered" evidence="1">
    <location>
        <begin position="1"/>
        <end position="43"/>
    </location>
</feature>